<dbReference type="Gene3D" id="3.40.50.2000">
    <property type="entry name" value="Glycogen Phosphorylase B"/>
    <property type="match status" value="1"/>
</dbReference>
<dbReference type="Pfam" id="PF13692">
    <property type="entry name" value="Glyco_trans_1_4"/>
    <property type="match status" value="1"/>
</dbReference>
<keyword evidence="2" id="KW-1185">Reference proteome</keyword>
<dbReference type="RefSeq" id="WP_074206268.1">
    <property type="nucleotide sequence ID" value="NZ_FSQW01000002.1"/>
</dbReference>
<dbReference type="GO" id="GO:0016740">
    <property type="term" value="F:transferase activity"/>
    <property type="evidence" value="ECO:0007669"/>
    <property type="project" value="UniProtKB-KW"/>
</dbReference>
<sequence>MTCILYAGNFRLNPVDAAGKRVLELSLGMHLLGHEVYLLPMNSANGVPVLFEPGNLYEAAGDCRDRSYRDIVSTGIRATKSRSYSHVILYNPSSALALACLVRSKVSGFKAVLDCTEWYESSHLDSVHAKLEVIARMYVIYRMFRRAILVSPFLDSQLSIANSAVIPPLVRKDRILDGPRERDFATGDTVRFLYAGFPGAKDKVRLLADSLHEIAPRLPFACELHIAGPEHSELANLFPASTDKFTTVAHGRLKSEDLVTLYQQSDFSAVFRDDARYEKAGFPTKAVESWAQGVPVMVLDHSTFARNASAFDAVVTLNSTDISSALAQSLTSLYSSRSAYNKKSRGALQLAREQHVAESYLDDISKVLR</sequence>
<proteinExistence type="predicted"/>
<protein>
    <submittedName>
        <fullName evidence="1">Glycosyltransferase involved in cell wall bisynthesis</fullName>
    </submittedName>
</protein>
<keyword evidence="1" id="KW-0808">Transferase</keyword>
<dbReference type="AlphaFoldDB" id="A0A1N6HQ90"/>
<dbReference type="SUPFAM" id="SSF53756">
    <property type="entry name" value="UDP-Glycosyltransferase/glycogen phosphorylase"/>
    <property type="match status" value="1"/>
</dbReference>
<dbReference type="CDD" id="cd03801">
    <property type="entry name" value="GT4_PimA-like"/>
    <property type="match status" value="1"/>
</dbReference>
<dbReference type="OrthoDB" id="1936552at2"/>
<accession>A0A1N6HQ90</accession>
<name>A0A1N6HQ90_9SPHN</name>
<dbReference type="STRING" id="1123272.SAMN02745824_3404"/>
<dbReference type="Proteomes" id="UP000185192">
    <property type="component" value="Unassembled WGS sequence"/>
</dbReference>
<reference evidence="2" key="1">
    <citation type="submission" date="2016-11" db="EMBL/GenBank/DDBJ databases">
        <authorList>
            <person name="Varghese N."/>
            <person name="Submissions S."/>
        </authorList>
    </citation>
    <scope>NUCLEOTIDE SEQUENCE [LARGE SCALE GENOMIC DNA]</scope>
    <source>
        <strain evidence="2">DSM 22363</strain>
    </source>
</reference>
<dbReference type="EMBL" id="FSQW01000002">
    <property type="protein sequence ID" value="SIO21947.1"/>
    <property type="molecule type" value="Genomic_DNA"/>
</dbReference>
<organism evidence="1 2">
    <name type="scientific">Parasphingorhabdus marina DSM 22363</name>
    <dbReference type="NCBI Taxonomy" id="1123272"/>
    <lineage>
        <taxon>Bacteria</taxon>
        <taxon>Pseudomonadati</taxon>
        <taxon>Pseudomonadota</taxon>
        <taxon>Alphaproteobacteria</taxon>
        <taxon>Sphingomonadales</taxon>
        <taxon>Sphingomonadaceae</taxon>
        <taxon>Parasphingorhabdus</taxon>
    </lineage>
</organism>
<gene>
    <name evidence="1" type="ORF">SAMN02745824_3404</name>
</gene>
<evidence type="ECO:0000313" key="1">
    <source>
        <dbReference type="EMBL" id="SIO21947.1"/>
    </source>
</evidence>
<evidence type="ECO:0000313" key="2">
    <source>
        <dbReference type="Proteomes" id="UP000185192"/>
    </source>
</evidence>